<dbReference type="PROSITE" id="PS51084">
    <property type="entry name" value="HIT_2"/>
    <property type="match status" value="1"/>
</dbReference>
<dbReference type="PRINTS" id="PR00332">
    <property type="entry name" value="HISTRIAD"/>
</dbReference>
<dbReference type="InterPro" id="IPR001310">
    <property type="entry name" value="Histidine_triad_HIT"/>
</dbReference>
<dbReference type="InterPro" id="IPR011146">
    <property type="entry name" value="HIT-like"/>
</dbReference>
<dbReference type="AlphaFoldDB" id="A0A9E9P1P4"/>
<dbReference type="PROSITE" id="PS00892">
    <property type="entry name" value="HIT_1"/>
    <property type="match status" value="1"/>
</dbReference>
<dbReference type="Gene3D" id="3.30.428.10">
    <property type="entry name" value="HIT-like"/>
    <property type="match status" value="1"/>
</dbReference>
<dbReference type="EMBL" id="CP098242">
    <property type="protein sequence ID" value="WAW09057.1"/>
    <property type="molecule type" value="Genomic_DNA"/>
</dbReference>
<dbReference type="Pfam" id="PF11969">
    <property type="entry name" value="DcpS_C"/>
    <property type="match status" value="1"/>
</dbReference>
<dbReference type="RefSeq" id="WP_269308050.1">
    <property type="nucleotide sequence ID" value="NZ_CP098242.1"/>
</dbReference>
<evidence type="ECO:0000259" key="4">
    <source>
        <dbReference type="PROSITE" id="PS51084"/>
    </source>
</evidence>
<dbReference type="Proteomes" id="UP001156215">
    <property type="component" value="Chromosome"/>
</dbReference>
<dbReference type="KEGG" id="ovb:NB640_07120"/>
<evidence type="ECO:0000256" key="1">
    <source>
        <dbReference type="PIRSR" id="PIRSR601310-1"/>
    </source>
</evidence>
<dbReference type="PANTHER" id="PTHR23089">
    <property type="entry name" value="HISTIDINE TRIAD HIT PROTEIN"/>
    <property type="match status" value="1"/>
</dbReference>
<keyword evidence="6" id="KW-1185">Reference proteome</keyword>
<protein>
    <submittedName>
        <fullName evidence="5">Histidine triad nucleotide-binding protein</fullName>
    </submittedName>
</protein>
<dbReference type="InterPro" id="IPR019808">
    <property type="entry name" value="Histidine_triad_CS"/>
</dbReference>
<dbReference type="CDD" id="cd01276">
    <property type="entry name" value="PKCI_related"/>
    <property type="match status" value="1"/>
</dbReference>
<gene>
    <name evidence="5" type="ORF">NB640_07120</name>
</gene>
<evidence type="ECO:0000313" key="6">
    <source>
        <dbReference type="Proteomes" id="UP001156215"/>
    </source>
</evidence>
<feature type="short sequence motif" description="Histidine triad motif" evidence="2 3">
    <location>
        <begin position="107"/>
        <end position="111"/>
    </location>
</feature>
<proteinExistence type="predicted"/>
<evidence type="ECO:0000256" key="2">
    <source>
        <dbReference type="PIRSR" id="PIRSR601310-3"/>
    </source>
</evidence>
<feature type="active site" description="Tele-AMP-histidine intermediate" evidence="1">
    <location>
        <position position="109"/>
    </location>
</feature>
<evidence type="ECO:0000313" key="5">
    <source>
        <dbReference type="EMBL" id="WAW09057.1"/>
    </source>
</evidence>
<accession>A0A9E9P1P4</accession>
<name>A0A9E9P1P4_9BURK</name>
<reference evidence="5" key="1">
    <citation type="journal article" date="2022" name="Front. Microbiol.">
        <title>New perspectives on an old grouping: The genomic and phenotypic variability of Oxalobacter formigenes and the implications for calcium oxalate stone prevention.</title>
        <authorList>
            <person name="Chmiel J.A."/>
            <person name="Carr C."/>
            <person name="Stuivenberg G.A."/>
            <person name="Venema R."/>
            <person name="Chanyi R.M."/>
            <person name="Al K.F."/>
            <person name="Giguere D."/>
            <person name="Say H."/>
            <person name="Akouris P.P."/>
            <person name="Dominguez Romero S.A."/>
            <person name="Kwong A."/>
            <person name="Tai V."/>
            <person name="Koval S.F."/>
            <person name="Razvi H."/>
            <person name="Bjazevic J."/>
            <person name="Burton J.P."/>
        </authorList>
    </citation>
    <scope>NUCLEOTIDE SEQUENCE</scope>
    <source>
        <strain evidence="5">WoOx3</strain>
    </source>
</reference>
<sequence>MENCPFCKIIERRLPADIIYENDRILVFKDINPAAPVHFLIVPKQHIPTLSDCHEGHTAILGEMMAVVPRIADMQKIGVVGSTPETRTGGYRVIINAGPDGRQEVYHLHVHMIGGPRPWKDNK</sequence>
<feature type="domain" description="HIT" evidence="4">
    <location>
        <begin position="5"/>
        <end position="123"/>
    </location>
</feature>
<evidence type="ECO:0000256" key="3">
    <source>
        <dbReference type="PROSITE-ProRule" id="PRU00464"/>
    </source>
</evidence>
<dbReference type="GO" id="GO:0003824">
    <property type="term" value="F:catalytic activity"/>
    <property type="evidence" value="ECO:0007669"/>
    <property type="project" value="InterPro"/>
</dbReference>
<dbReference type="SUPFAM" id="SSF54197">
    <property type="entry name" value="HIT-like"/>
    <property type="match status" value="1"/>
</dbReference>
<dbReference type="InterPro" id="IPR036265">
    <property type="entry name" value="HIT-like_sf"/>
</dbReference>
<organism evidence="5 6">
    <name type="scientific">Oxalobacter vibrioformis</name>
    <dbReference type="NCBI Taxonomy" id="933080"/>
    <lineage>
        <taxon>Bacteria</taxon>
        <taxon>Pseudomonadati</taxon>
        <taxon>Pseudomonadota</taxon>
        <taxon>Betaproteobacteria</taxon>
        <taxon>Burkholderiales</taxon>
        <taxon>Oxalobacteraceae</taxon>
        <taxon>Oxalobacter</taxon>
    </lineage>
</organism>